<evidence type="ECO:0000256" key="1">
    <source>
        <dbReference type="ARBA" id="ARBA00007867"/>
    </source>
</evidence>
<keyword evidence="3 4" id="KW-0620">Polyamine biosynthesis</keyword>
<dbReference type="PANTHER" id="PTHR43317:SF1">
    <property type="entry name" value="THERMOSPERMINE SYNTHASE ACAULIS5"/>
    <property type="match status" value="1"/>
</dbReference>
<dbReference type="EMBL" id="SOJN01000120">
    <property type="protein sequence ID" value="TET44586.1"/>
    <property type="molecule type" value="Genomic_DNA"/>
</dbReference>
<dbReference type="Proteomes" id="UP000315525">
    <property type="component" value="Unassembled WGS sequence"/>
</dbReference>
<reference evidence="7 8" key="1">
    <citation type="submission" date="2019-03" db="EMBL/GenBank/DDBJ databases">
        <title>Metabolic potential of uncultured bacteria and archaea associated with petroleum seepage in deep-sea sediments.</title>
        <authorList>
            <person name="Dong X."/>
            <person name="Hubert C."/>
        </authorList>
    </citation>
    <scope>NUCLEOTIDE SEQUENCE [LARGE SCALE GENOMIC DNA]</scope>
    <source>
        <strain evidence="7">E44_bin18</strain>
    </source>
</reference>
<evidence type="ECO:0000313" key="7">
    <source>
        <dbReference type="EMBL" id="TET44586.1"/>
    </source>
</evidence>
<gene>
    <name evidence="4" type="primary">speE</name>
    <name evidence="7" type="ORF">E3J62_09920</name>
</gene>
<feature type="binding site" evidence="4">
    <location>
        <begin position="350"/>
        <end position="351"/>
    </location>
    <ligand>
        <name>S-methyl-5'-thioadenosine</name>
        <dbReference type="ChEBI" id="CHEBI:17509"/>
    </ligand>
</feature>
<dbReference type="GO" id="GO:0004766">
    <property type="term" value="F:spermidine synthase activity"/>
    <property type="evidence" value="ECO:0007669"/>
    <property type="project" value="UniProtKB-UniRule"/>
</dbReference>
<feature type="transmembrane region" description="Helical" evidence="4">
    <location>
        <begin position="112"/>
        <end position="136"/>
    </location>
</feature>
<dbReference type="SUPFAM" id="SSF53335">
    <property type="entry name" value="S-adenosyl-L-methionine-dependent methyltransferases"/>
    <property type="match status" value="1"/>
</dbReference>
<feature type="transmembrane region" description="Helical" evidence="4">
    <location>
        <begin position="729"/>
        <end position="749"/>
    </location>
</feature>
<evidence type="ECO:0000256" key="5">
    <source>
        <dbReference type="PROSITE-ProRule" id="PRU00354"/>
    </source>
</evidence>
<feature type="transmembrane region" description="Helical" evidence="4">
    <location>
        <begin position="177"/>
        <end position="195"/>
    </location>
</feature>
<dbReference type="SUPFAM" id="SSF81665">
    <property type="entry name" value="Calcium ATPase, transmembrane domain M"/>
    <property type="match status" value="1"/>
</dbReference>
<dbReference type="AlphaFoldDB" id="A0A523UQ00"/>
<dbReference type="Gene3D" id="3.40.50.150">
    <property type="entry name" value="Vaccinia Virus protein VP39"/>
    <property type="match status" value="1"/>
</dbReference>
<comment type="caution">
    <text evidence="4">Lacks the conserved Asp active site.</text>
</comment>
<dbReference type="GO" id="GO:0010487">
    <property type="term" value="F:thermospermine synthase activity"/>
    <property type="evidence" value="ECO:0007669"/>
    <property type="project" value="UniProtKB-ARBA"/>
</dbReference>
<comment type="catalytic activity">
    <reaction evidence="4">
        <text>S-adenosyl 3-(methylsulfanyl)propylamine + putrescine = S-methyl-5'-thioadenosine + spermidine + H(+)</text>
        <dbReference type="Rhea" id="RHEA:12721"/>
        <dbReference type="ChEBI" id="CHEBI:15378"/>
        <dbReference type="ChEBI" id="CHEBI:17509"/>
        <dbReference type="ChEBI" id="CHEBI:57443"/>
        <dbReference type="ChEBI" id="CHEBI:57834"/>
        <dbReference type="ChEBI" id="CHEBI:326268"/>
        <dbReference type="EC" id="2.5.1.16"/>
    </reaction>
</comment>
<keyword evidence="2 4" id="KW-0808">Transferase</keyword>
<evidence type="ECO:0000256" key="3">
    <source>
        <dbReference type="ARBA" id="ARBA00023115"/>
    </source>
</evidence>
<feature type="transmembrane region" description="Helical" evidence="4">
    <location>
        <begin position="537"/>
        <end position="553"/>
    </location>
</feature>
<dbReference type="UniPathway" id="UPA00248">
    <property type="reaction ID" value="UER00314"/>
</dbReference>
<comment type="pathway">
    <text evidence="4">Amine and polyamine biosynthesis; spermidine biosynthesis; spermidine from putrescine: step 1/1.</text>
</comment>
<evidence type="ECO:0000313" key="8">
    <source>
        <dbReference type="Proteomes" id="UP000315525"/>
    </source>
</evidence>
<dbReference type="PROSITE" id="PS51006">
    <property type="entry name" value="PABS_2"/>
    <property type="match status" value="1"/>
</dbReference>
<sequence>MERNLKRAVILSSAVLGTTAIVSQIVILRELLVIFYGNELSIGLMLASWLIWVAAGSWILGRFTERLVRKPLSIVAAQASAAVLIPVLVFLSRTIKNIFPLSPGEIVGIAPMLLSSSIVLAPLCLILGFTFSLLCASYPKGTASAERIGLVYILEAVGSTFGGLVFSLILIRFLTPTQTGFLLGGLNLIAGLLSAHTIRVRLIPATLLTAYIIALALGATGKLEELAISNRWKGLELVFNDDSIYGNVAVISLGEEKTFYENGLLAFSTGQRRSAEETAHIPLLAHSDPEDVLLLGGGVSGVLSEILKHPIESVTYVELDPMIVDAARKLSLKRANEAIRDRRVEVVYDDGRRFIKLSKARYDVVISNLPDPLTALVNRFYSVEYFKEVKRAMRPHGVLSVGVTSSENFLNPEQQKFLASIYQTLNCCFDYVLLVPGDYTYFLASDDPQLETVTYQTLLDRISKLGISTGFITDGYLPYRMDPGRILFFLSSIKQAEKFAINTDLRPAGYFYGTVTWLTRFRSRSASLLSRISSLRPLWHVLPFGLLFLALIYPTLSRREPNSPIVAAVFTTGYSEMVFQVVVIFCFQAFFGYLYFRLGVILTSFMIGLALGALIINRKLSALADPRNLFMKIQMGMCVYPVFLAIFLLWVSRVSQVHAVPYKGQLAFAFLPIIAGFLGGVQFPLAARILFAESGGTGKVAGYLYGVDLLGSCLGAVLASTILIPILGVVGTCMLAFVASVTALLLILLSRVRQKLWH</sequence>
<protein>
    <recommendedName>
        <fullName evidence="4">Polyamine aminopropyltransferase</fullName>
    </recommendedName>
    <alternativeName>
        <fullName evidence="4">Putrescine aminopropyltransferase</fullName>
        <shortName evidence="4">PAPT</shortName>
    </alternativeName>
    <alternativeName>
        <fullName evidence="4">Spermidine synthase</fullName>
        <shortName evidence="4">SPDS</shortName>
        <shortName evidence="4">SPDSY</shortName>
        <ecNumber evidence="4">2.5.1.16</ecNumber>
    </alternativeName>
</protein>
<feature type="transmembrane region" description="Helical" evidence="4">
    <location>
        <begin position="596"/>
        <end position="617"/>
    </location>
</feature>
<feature type="transmembrane region" description="Helical" evidence="4">
    <location>
        <begin position="148"/>
        <end position="171"/>
    </location>
</feature>
<keyword evidence="4" id="KW-1133">Transmembrane helix</keyword>
<comment type="caution">
    <text evidence="4 5">Lacks conserved residue(s) required for the propagation of feature annotation.</text>
</comment>
<feature type="transmembrane region" description="Helical" evidence="4">
    <location>
        <begin position="629"/>
        <end position="651"/>
    </location>
</feature>
<comment type="subcellular location">
    <subcellularLocation>
        <location evidence="4">Cell membrane</location>
        <topology evidence="4">Multi-pass membrane protein</topology>
    </subcellularLocation>
</comment>
<keyword evidence="4" id="KW-0812">Transmembrane</keyword>
<comment type="function">
    <text evidence="4">Catalyzes the irreversible transfer of a propylamine group from the amino donor S-adenosylmethioninamine (decarboxy-AdoMet) to putrescine (1,4-diaminobutane) to yield spermidine.</text>
</comment>
<comment type="subunit">
    <text evidence="4">Homodimer or homotetramer.</text>
</comment>
<evidence type="ECO:0000259" key="6">
    <source>
        <dbReference type="PROSITE" id="PS51006"/>
    </source>
</evidence>
<feature type="binding site" evidence="4">
    <location>
        <position position="318"/>
    </location>
    <ligand>
        <name>S-methyl-5'-thioadenosine</name>
        <dbReference type="ChEBI" id="CHEBI:17509"/>
    </ligand>
</feature>
<dbReference type="InterPro" id="IPR030374">
    <property type="entry name" value="PABS"/>
</dbReference>
<dbReference type="EC" id="2.5.1.16" evidence="4"/>
<feature type="transmembrane region" description="Helical" evidence="4">
    <location>
        <begin position="40"/>
        <end position="60"/>
    </location>
</feature>
<feature type="transmembrane region" description="Helical" evidence="4">
    <location>
        <begin position="202"/>
        <end position="221"/>
    </location>
</feature>
<dbReference type="Pfam" id="PF01564">
    <property type="entry name" value="Spermine_synth"/>
    <property type="match status" value="1"/>
</dbReference>
<proteinExistence type="inferred from homology"/>
<dbReference type="InterPro" id="IPR001045">
    <property type="entry name" value="Spermi_synthase"/>
</dbReference>
<feature type="transmembrane region" description="Helical" evidence="4">
    <location>
        <begin position="666"/>
        <end position="691"/>
    </location>
</feature>
<keyword evidence="4" id="KW-1003">Cell membrane</keyword>
<keyword evidence="4" id="KW-0745">Spermidine biosynthesis</keyword>
<dbReference type="InterPro" id="IPR023298">
    <property type="entry name" value="ATPase_P-typ_TM_dom_sf"/>
</dbReference>
<organism evidence="7 8">
    <name type="scientific">candidate division TA06 bacterium</name>
    <dbReference type="NCBI Taxonomy" id="2250710"/>
    <lineage>
        <taxon>Bacteria</taxon>
        <taxon>Bacteria division TA06</taxon>
    </lineage>
</organism>
<keyword evidence="4" id="KW-0472">Membrane</keyword>
<feature type="domain" description="PABS" evidence="6">
    <location>
        <begin position="205"/>
        <end position="460"/>
    </location>
</feature>
<feature type="transmembrane region" description="Helical" evidence="4">
    <location>
        <begin position="565"/>
        <end position="590"/>
    </location>
</feature>
<evidence type="ECO:0000256" key="2">
    <source>
        <dbReference type="ARBA" id="ARBA00022679"/>
    </source>
</evidence>
<comment type="caution">
    <text evidence="7">The sequence shown here is derived from an EMBL/GenBank/DDBJ whole genome shotgun (WGS) entry which is preliminary data.</text>
</comment>
<comment type="similarity">
    <text evidence="1 4">Belongs to the spermidine/spermine synthase family.</text>
</comment>
<name>A0A523UQ00_UNCT6</name>
<feature type="transmembrane region" description="Helical" evidence="4">
    <location>
        <begin position="703"/>
        <end position="723"/>
    </location>
</feature>
<dbReference type="GO" id="GO:0008295">
    <property type="term" value="P:spermidine biosynthetic process"/>
    <property type="evidence" value="ECO:0007669"/>
    <property type="project" value="UniProtKB-UniRule"/>
</dbReference>
<accession>A0A523UQ00</accession>
<dbReference type="GO" id="GO:0005886">
    <property type="term" value="C:plasma membrane"/>
    <property type="evidence" value="ECO:0007669"/>
    <property type="project" value="UniProtKB-SubCell"/>
</dbReference>
<dbReference type="PANTHER" id="PTHR43317">
    <property type="entry name" value="THERMOSPERMINE SYNTHASE ACAULIS5"/>
    <property type="match status" value="1"/>
</dbReference>
<evidence type="ECO:0000256" key="4">
    <source>
        <dbReference type="HAMAP-Rule" id="MF_00198"/>
    </source>
</evidence>
<dbReference type="HAMAP" id="MF_00198">
    <property type="entry name" value="Spermidine_synth"/>
    <property type="match status" value="1"/>
</dbReference>
<feature type="transmembrane region" description="Helical" evidence="4">
    <location>
        <begin position="72"/>
        <end position="92"/>
    </location>
</feature>
<dbReference type="CDD" id="cd02440">
    <property type="entry name" value="AdoMet_MTases"/>
    <property type="match status" value="1"/>
</dbReference>
<dbReference type="InterPro" id="IPR029063">
    <property type="entry name" value="SAM-dependent_MTases_sf"/>
</dbReference>